<dbReference type="EMBL" id="GEDG01030738">
    <property type="protein sequence ID" value="JAP11763.1"/>
    <property type="molecule type" value="Transcribed_RNA"/>
</dbReference>
<dbReference type="AlphaFoldDB" id="A0A0V0GV40"/>
<protein>
    <submittedName>
        <fullName evidence="1">Putative ovule protein</fullName>
    </submittedName>
</protein>
<name>A0A0V0GV40_SOLCH</name>
<evidence type="ECO:0000313" key="1">
    <source>
        <dbReference type="EMBL" id="JAP11763.1"/>
    </source>
</evidence>
<reference evidence="1" key="1">
    <citation type="submission" date="2015-12" db="EMBL/GenBank/DDBJ databases">
        <title>Gene expression during late stages of embryo sac development: a critical building block for successful pollen-pistil interactions.</title>
        <authorList>
            <person name="Liu Y."/>
            <person name="Joly V."/>
            <person name="Sabar M."/>
            <person name="Matton D.P."/>
        </authorList>
    </citation>
    <scope>NUCLEOTIDE SEQUENCE</scope>
</reference>
<accession>A0A0V0GV40</accession>
<proteinExistence type="predicted"/>
<sequence>MEMTQQQLTYQNGCGDTNLEDQALWKELIQHKYGQEGQWCSEEVTETNGVGVWRTIRNLWLAFKDNVSIKVGRGNKALFWKEDWTGQGSLENLFLGLFSICMNLDCKI</sequence>
<organism evidence="1">
    <name type="scientific">Solanum chacoense</name>
    <name type="common">Chaco potato</name>
    <dbReference type="NCBI Taxonomy" id="4108"/>
    <lineage>
        <taxon>Eukaryota</taxon>
        <taxon>Viridiplantae</taxon>
        <taxon>Streptophyta</taxon>
        <taxon>Embryophyta</taxon>
        <taxon>Tracheophyta</taxon>
        <taxon>Spermatophyta</taxon>
        <taxon>Magnoliopsida</taxon>
        <taxon>eudicotyledons</taxon>
        <taxon>Gunneridae</taxon>
        <taxon>Pentapetalae</taxon>
        <taxon>asterids</taxon>
        <taxon>lamiids</taxon>
        <taxon>Solanales</taxon>
        <taxon>Solanaceae</taxon>
        <taxon>Solanoideae</taxon>
        <taxon>Solaneae</taxon>
        <taxon>Solanum</taxon>
    </lineage>
</organism>